<dbReference type="InterPro" id="IPR029058">
    <property type="entry name" value="AB_hydrolase_fold"/>
</dbReference>
<dbReference type="PANTHER" id="PTHR17630:SF44">
    <property type="entry name" value="PROTEIN AIM2"/>
    <property type="match status" value="1"/>
</dbReference>
<feature type="domain" description="Dienelactone hydrolase" evidence="1">
    <location>
        <begin position="27"/>
        <end position="240"/>
    </location>
</feature>
<evidence type="ECO:0000313" key="3">
    <source>
        <dbReference type="Proteomes" id="UP001431209"/>
    </source>
</evidence>
<sequence>MDQCCAKGSLHTGSPVGKVVELFSVLTYVTKSNGPTKHAILLLSDAIGHTFINAQLAADTFAELGNVDVFIPDIVNGEGIPVSYLSGEKYDVAAWVSRHPKETCRHIIFDAARSLKSDMGYEKIGVVGYCFGGWGTLELGASDLVNAVAVAHPSLLNFPADVENLKQPALFLCAEVDQQFPLDKVERSKQITSEKALDNKFVFYPGTEHGFAMRFNMKSPVVVKAAEDAKDQVIDWFYKHFK</sequence>
<accession>A0AAW2Z5D4</accession>
<dbReference type="InterPro" id="IPR002925">
    <property type="entry name" value="Dienelactn_hydro"/>
</dbReference>
<evidence type="ECO:0000259" key="1">
    <source>
        <dbReference type="Pfam" id="PF01738"/>
    </source>
</evidence>
<protein>
    <submittedName>
        <fullName evidence="2">AIM2</fullName>
    </submittedName>
</protein>
<dbReference type="AlphaFoldDB" id="A0AAW2Z5D4"/>
<evidence type="ECO:0000313" key="2">
    <source>
        <dbReference type="EMBL" id="KAL0484306.1"/>
    </source>
</evidence>
<keyword evidence="3" id="KW-1185">Reference proteome</keyword>
<gene>
    <name evidence="2" type="ORF">AKO1_004982</name>
</gene>
<name>A0AAW2Z5D4_9EUKA</name>
<dbReference type="SUPFAM" id="SSF53474">
    <property type="entry name" value="alpha/beta-Hydrolases"/>
    <property type="match status" value="1"/>
</dbReference>
<organism evidence="2 3">
    <name type="scientific">Acrasis kona</name>
    <dbReference type="NCBI Taxonomy" id="1008807"/>
    <lineage>
        <taxon>Eukaryota</taxon>
        <taxon>Discoba</taxon>
        <taxon>Heterolobosea</taxon>
        <taxon>Tetramitia</taxon>
        <taxon>Eutetramitia</taxon>
        <taxon>Acrasidae</taxon>
        <taxon>Acrasis</taxon>
    </lineage>
</organism>
<reference evidence="2 3" key="1">
    <citation type="submission" date="2024-03" db="EMBL/GenBank/DDBJ databases">
        <title>The Acrasis kona genome and developmental transcriptomes reveal deep origins of eukaryotic multicellular pathways.</title>
        <authorList>
            <person name="Sheikh S."/>
            <person name="Fu C.-J."/>
            <person name="Brown M.W."/>
            <person name="Baldauf S.L."/>
        </authorList>
    </citation>
    <scope>NUCLEOTIDE SEQUENCE [LARGE SCALE GENOMIC DNA]</scope>
    <source>
        <strain evidence="2 3">ATCC MYA-3509</strain>
    </source>
</reference>
<proteinExistence type="predicted"/>
<dbReference type="Pfam" id="PF01738">
    <property type="entry name" value="DLH"/>
    <property type="match status" value="1"/>
</dbReference>
<dbReference type="EMBL" id="JAOPGA020001034">
    <property type="protein sequence ID" value="KAL0484306.1"/>
    <property type="molecule type" value="Genomic_DNA"/>
</dbReference>
<dbReference type="Proteomes" id="UP001431209">
    <property type="component" value="Unassembled WGS sequence"/>
</dbReference>
<dbReference type="Gene3D" id="3.40.50.1820">
    <property type="entry name" value="alpha/beta hydrolase"/>
    <property type="match status" value="1"/>
</dbReference>
<dbReference type="GO" id="GO:0016787">
    <property type="term" value="F:hydrolase activity"/>
    <property type="evidence" value="ECO:0007669"/>
    <property type="project" value="InterPro"/>
</dbReference>
<dbReference type="PANTHER" id="PTHR17630">
    <property type="entry name" value="DIENELACTONE HYDROLASE"/>
    <property type="match status" value="1"/>
</dbReference>
<comment type="caution">
    <text evidence="2">The sequence shown here is derived from an EMBL/GenBank/DDBJ whole genome shotgun (WGS) entry which is preliminary data.</text>
</comment>